<gene>
    <name evidence="2" type="ORF">PG996_011048</name>
</gene>
<accession>A0ABR1UG76</accession>
<evidence type="ECO:0000256" key="1">
    <source>
        <dbReference type="SAM" id="Phobius"/>
    </source>
</evidence>
<proteinExistence type="predicted"/>
<keyword evidence="3" id="KW-1185">Reference proteome</keyword>
<sequence>MAPSNTRRSSKLCDAGGVTVTLLVVLVISLIIAVPIITAEHNYDPETHRVVALAPKPKWTSLPKSNDTNVLDKYRITRAAVDVRYPREDRTSLKVVNYPSHCQQDGTQTSGAAASGGSRSYLSLGLLESVAAAAIVVVLVWDLFIVG</sequence>
<keyword evidence="1" id="KW-0472">Membrane</keyword>
<dbReference type="Proteomes" id="UP001446871">
    <property type="component" value="Unassembled WGS sequence"/>
</dbReference>
<evidence type="ECO:0000313" key="2">
    <source>
        <dbReference type="EMBL" id="KAK8057111.1"/>
    </source>
</evidence>
<organism evidence="2 3">
    <name type="scientific">Apiospora saccharicola</name>
    <dbReference type="NCBI Taxonomy" id="335842"/>
    <lineage>
        <taxon>Eukaryota</taxon>
        <taxon>Fungi</taxon>
        <taxon>Dikarya</taxon>
        <taxon>Ascomycota</taxon>
        <taxon>Pezizomycotina</taxon>
        <taxon>Sordariomycetes</taxon>
        <taxon>Xylariomycetidae</taxon>
        <taxon>Amphisphaeriales</taxon>
        <taxon>Apiosporaceae</taxon>
        <taxon>Apiospora</taxon>
    </lineage>
</organism>
<dbReference type="EMBL" id="JAQQWM010000007">
    <property type="protein sequence ID" value="KAK8057111.1"/>
    <property type="molecule type" value="Genomic_DNA"/>
</dbReference>
<feature type="transmembrane region" description="Helical" evidence="1">
    <location>
        <begin position="12"/>
        <end position="37"/>
    </location>
</feature>
<reference evidence="2 3" key="1">
    <citation type="submission" date="2023-01" db="EMBL/GenBank/DDBJ databases">
        <title>Analysis of 21 Apiospora genomes using comparative genomics revels a genus with tremendous synthesis potential of carbohydrate active enzymes and secondary metabolites.</title>
        <authorList>
            <person name="Sorensen T."/>
        </authorList>
    </citation>
    <scope>NUCLEOTIDE SEQUENCE [LARGE SCALE GENOMIC DNA]</scope>
    <source>
        <strain evidence="2 3">CBS 83171</strain>
    </source>
</reference>
<feature type="transmembrane region" description="Helical" evidence="1">
    <location>
        <begin position="121"/>
        <end position="144"/>
    </location>
</feature>
<keyword evidence="1" id="KW-0812">Transmembrane</keyword>
<keyword evidence="1" id="KW-1133">Transmembrane helix</keyword>
<protein>
    <submittedName>
        <fullName evidence="2">Uncharacterized protein</fullName>
    </submittedName>
</protein>
<comment type="caution">
    <text evidence="2">The sequence shown here is derived from an EMBL/GenBank/DDBJ whole genome shotgun (WGS) entry which is preliminary data.</text>
</comment>
<name>A0ABR1UG76_9PEZI</name>
<evidence type="ECO:0000313" key="3">
    <source>
        <dbReference type="Proteomes" id="UP001446871"/>
    </source>
</evidence>